<gene>
    <name evidence="2" type="ORF">EV382_2475</name>
</gene>
<protein>
    <submittedName>
        <fullName evidence="2">Uncharacterized protein</fullName>
    </submittedName>
</protein>
<feature type="transmembrane region" description="Helical" evidence="1">
    <location>
        <begin position="93"/>
        <end position="113"/>
    </location>
</feature>
<keyword evidence="1" id="KW-1133">Transmembrane helix</keyword>
<keyword evidence="3" id="KW-1185">Reference proteome</keyword>
<feature type="transmembrane region" description="Helical" evidence="1">
    <location>
        <begin position="17"/>
        <end position="37"/>
    </location>
</feature>
<reference evidence="2 3" key="1">
    <citation type="submission" date="2019-02" db="EMBL/GenBank/DDBJ databases">
        <title>Sequencing the genomes of 1000 actinobacteria strains.</title>
        <authorList>
            <person name="Klenk H.-P."/>
        </authorList>
    </citation>
    <scope>NUCLEOTIDE SEQUENCE [LARGE SCALE GENOMIC DNA]</scope>
    <source>
        <strain evidence="2 3">DSM 45888</strain>
    </source>
</reference>
<organism evidence="2 3">
    <name type="scientific">Micromonospora violae</name>
    <dbReference type="NCBI Taxonomy" id="1278207"/>
    <lineage>
        <taxon>Bacteria</taxon>
        <taxon>Bacillati</taxon>
        <taxon>Actinomycetota</taxon>
        <taxon>Actinomycetes</taxon>
        <taxon>Micromonosporales</taxon>
        <taxon>Micromonosporaceae</taxon>
        <taxon>Micromonospora</taxon>
    </lineage>
</organism>
<evidence type="ECO:0000256" key="1">
    <source>
        <dbReference type="SAM" id="Phobius"/>
    </source>
</evidence>
<keyword evidence="1" id="KW-0812">Transmembrane</keyword>
<name>A0A4Q7UDG9_9ACTN</name>
<proteinExistence type="predicted"/>
<dbReference type="Proteomes" id="UP000293781">
    <property type="component" value="Unassembled WGS sequence"/>
</dbReference>
<dbReference type="EMBL" id="SHKK01000001">
    <property type="protein sequence ID" value="RZT79277.1"/>
    <property type="molecule type" value="Genomic_DNA"/>
</dbReference>
<evidence type="ECO:0000313" key="2">
    <source>
        <dbReference type="EMBL" id="RZT79277.1"/>
    </source>
</evidence>
<accession>A0A4Q7UDG9</accession>
<evidence type="ECO:0000313" key="3">
    <source>
        <dbReference type="Proteomes" id="UP000293781"/>
    </source>
</evidence>
<sequence>MSPLDTGRVATVAPRPWAVWAAYAVPLCVLPSALWRLSLVFTDDAVTRWYMLLLSVLSMGLALLTLGLVHRWGQRVPHWVPRLGGRRIPARPVVRAAVTGGWLLVAVCVYFLLNQRFHLVQSGWVGIGGDEPAHPPPGWEVFRFYAPLLAWGPLVVAVATDYRRRAAMARGTTVRAAARHW</sequence>
<comment type="caution">
    <text evidence="2">The sequence shown here is derived from an EMBL/GenBank/DDBJ whole genome shotgun (WGS) entry which is preliminary data.</text>
</comment>
<dbReference type="AlphaFoldDB" id="A0A4Q7UDG9"/>
<feature type="transmembrane region" description="Helical" evidence="1">
    <location>
        <begin position="49"/>
        <end position="72"/>
    </location>
</feature>
<dbReference type="RefSeq" id="WP_208758386.1">
    <property type="nucleotide sequence ID" value="NZ_SHKK01000001.1"/>
</dbReference>
<feature type="transmembrane region" description="Helical" evidence="1">
    <location>
        <begin position="144"/>
        <end position="162"/>
    </location>
</feature>
<keyword evidence="1" id="KW-0472">Membrane</keyword>